<comment type="caution">
    <text evidence="2">The sequence shown here is derived from an EMBL/GenBank/DDBJ whole genome shotgun (WGS) entry which is preliminary data.</text>
</comment>
<reference evidence="2 3" key="1">
    <citation type="submission" date="2019-05" db="EMBL/GenBank/DDBJ databases">
        <title>Another draft genome of Portunus trituberculatus and its Hox gene families provides insights of decapod evolution.</title>
        <authorList>
            <person name="Jeong J.-H."/>
            <person name="Song I."/>
            <person name="Kim S."/>
            <person name="Choi T."/>
            <person name="Kim D."/>
            <person name="Ryu S."/>
            <person name="Kim W."/>
        </authorList>
    </citation>
    <scope>NUCLEOTIDE SEQUENCE [LARGE SCALE GENOMIC DNA]</scope>
    <source>
        <tissue evidence="2">Muscle</tissue>
    </source>
</reference>
<proteinExistence type="predicted"/>
<organism evidence="2 3">
    <name type="scientific">Portunus trituberculatus</name>
    <name type="common">Swimming crab</name>
    <name type="synonym">Neptunus trituberculatus</name>
    <dbReference type="NCBI Taxonomy" id="210409"/>
    <lineage>
        <taxon>Eukaryota</taxon>
        <taxon>Metazoa</taxon>
        <taxon>Ecdysozoa</taxon>
        <taxon>Arthropoda</taxon>
        <taxon>Crustacea</taxon>
        <taxon>Multicrustacea</taxon>
        <taxon>Malacostraca</taxon>
        <taxon>Eumalacostraca</taxon>
        <taxon>Eucarida</taxon>
        <taxon>Decapoda</taxon>
        <taxon>Pleocyemata</taxon>
        <taxon>Brachyura</taxon>
        <taxon>Eubrachyura</taxon>
        <taxon>Portunoidea</taxon>
        <taxon>Portunidae</taxon>
        <taxon>Portuninae</taxon>
        <taxon>Portunus</taxon>
    </lineage>
</organism>
<evidence type="ECO:0000313" key="3">
    <source>
        <dbReference type="Proteomes" id="UP000324222"/>
    </source>
</evidence>
<protein>
    <submittedName>
        <fullName evidence="2">Uncharacterized protein</fullName>
    </submittedName>
</protein>
<dbReference type="AlphaFoldDB" id="A0A5B7HXQ3"/>
<feature type="compositionally biased region" description="Polar residues" evidence="1">
    <location>
        <begin position="1"/>
        <end position="13"/>
    </location>
</feature>
<accession>A0A5B7HXQ3</accession>
<feature type="region of interest" description="Disordered" evidence="1">
    <location>
        <begin position="1"/>
        <end position="26"/>
    </location>
</feature>
<name>A0A5B7HXQ3_PORTR</name>
<dbReference type="Proteomes" id="UP000324222">
    <property type="component" value="Unassembled WGS sequence"/>
</dbReference>
<keyword evidence="3" id="KW-1185">Reference proteome</keyword>
<sequence length="115" mass="12954">MEESLISTQNLDSHSPCAPARPGRHTSRPWLSSIRWLRFTCAANDRCVINFLNKRKKRAVGGQVGVRALATRPLPEVCRPSPGVSLRELILIMHTHTHTHTHTHMKKCRVLLSSS</sequence>
<gene>
    <name evidence="2" type="ORF">E2C01_068818</name>
</gene>
<evidence type="ECO:0000313" key="2">
    <source>
        <dbReference type="EMBL" id="MPC74459.1"/>
    </source>
</evidence>
<dbReference type="EMBL" id="VSRR010038966">
    <property type="protein sequence ID" value="MPC74459.1"/>
    <property type="molecule type" value="Genomic_DNA"/>
</dbReference>
<evidence type="ECO:0000256" key="1">
    <source>
        <dbReference type="SAM" id="MobiDB-lite"/>
    </source>
</evidence>